<accession>A0A0C9XK71</accession>
<name>A0A0C9XK71_9AGAR</name>
<reference evidence="2" key="2">
    <citation type="submission" date="2015-01" db="EMBL/GenBank/DDBJ databases">
        <title>Evolutionary Origins and Diversification of the Mycorrhizal Mutualists.</title>
        <authorList>
            <consortium name="DOE Joint Genome Institute"/>
            <consortium name="Mycorrhizal Genomics Consortium"/>
            <person name="Kohler A."/>
            <person name="Kuo A."/>
            <person name="Nagy L.G."/>
            <person name="Floudas D."/>
            <person name="Copeland A."/>
            <person name="Barry K.W."/>
            <person name="Cichocki N."/>
            <person name="Veneault-Fourrey C."/>
            <person name="LaButti K."/>
            <person name="Lindquist E.A."/>
            <person name="Lipzen A."/>
            <person name="Lundell T."/>
            <person name="Morin E."/>
            <person name="Murat C."/>
            <person name="Riley R."/>
            <person name="Ohm R."/>
            <person name="Sun H."/>
            <person name="Tunlid A."/>
            <person name="Henrissat B."/>
            <person name="Grigoriev I.V."/>
            <person name="Hibbett D.S."/>
            <person name="Martin F."/>
        </authorList>
    </citation>
    <scope>NUCLEOTIDE SEQUENCE [LARGE SCALE GENOMIC DNA]</scope>
    <source>
        <strain evidence="2">LaAM-08-1</strain>
    </source>
</reference>
<evidence type="ECO:0000313" key="2">
    <source>
        <dbReference type="Proteomes" id="UP000054477"/>
    </source>
</evidence>
<keyword evidence="2" id="KW-1185">Reference proteome</keyword>
<dbReference type="HOGENOM" id="CLU_1482207_0_0_1"/>
<proteinExistence type="predicted"/>
<sequence length="182" mass="20936">MSTSYAWENWPRHLFNVQLTCRGIIELTKASFDERYENLFLYFLDRLGEGTLNWPITWAFGCQPVTWQGLEHQPVLSLEDADTELSHRIHRIRKSLETLRFHAMFPDAHKFDIKNCGVNKIWALDCSVEDIYNIGVVIEAGTEPDRLDPLLDPGKWKEFLSKANRLVAKKSGANVGSERSAN</sequence>
<organism evidence="1 2">
    <name type="scientific">Laccaria amethystina LaAM-08-1</name>
    <dbReference type="NCBI Taxonomy" id="1095629"/>
    <lineage>
        <taxon>Eukaryota</taxon>
        <taxon>Fungi</taxon>
        <taxon>Dikarya</taxon>
        <taxon>Basidiomycota</taxon>
        <taxon>Agaricomycotina</taxon>
        <taxon>Agaricomycetes</taxon>
        <taxon>Agaricomycetidae</taxon>
        <taxon>Agaricales</taxon>
        <taxon>Agaricineae</taxon>
        <taxon>Hydnangiaceae</taxon>
        <taxon>Laccaria</taxon>
    </lineage>
</organism>
<evidence type="ECO:0000313" key="1">
    <source>
        <dbReference type="EMBL" id="KIJ96567.1"/>
    </source>
</evidence>
<dbReference type="EMBL" id="KN838717">
    <property type="protein sequence ID" value="KIJ96567.1"/>
    <property type="molecule type" value="Genomic_DNA"/>
</dbReference>
<dbReference type="Proteomes" id="UP000054477">
    <property type="component" value="Unassembled WGS sequence"/>
</dbReference>
<reference evidence="1 2" key="1">
    <citation type="submission" date="2014-04" db="EMBL/GenBank/DDBJ databases">
        <authorList>
            <consortium name="DOE Joint Genome Institute"/>
            <person name="Kuo A."/>
            <person name="Kohler A."/>
            <person name="Nagy L.G."/>
            <person name="Floudas D."/>
            <person name="Copeland A."/>
            <person name="Barry K.W."/>
            <person name="Cichocki N."/>
            <person name="Veneault-Fourrey C."/>
            <person name="LaButti K."/>
            <person name="Lindquist E.A."/>
            <person name="Lipzen A."/>
            <person name="Lundell T."/>
            <person name="Morin E."/>
            <person name="Murat C."/>
            <person name="Sun H."/>
            <person name="Tunlid A."/>
            <person name="Henrissat B."/>
            <person name="Grigoriev I.V."/>
            <person name="Hibbett D.S."/>
            <person name="Martin F."/>
            <person name="Nordberg H.P."/>
            <person name="Cantor M.N."/>
            <person name="Hua S.X."/>
        </authorList>
    </citation>
    <scope>NUCLEOTIDE SEQUENCE [LARGE SCALE GENOMIC DNA]</scope>
    <source>
        <strain evidence="1 2">LaAM-08-1</strain>
    </source>
</reference>
<protein>
    <submittedName>
        <fullName evidence="1">Unplaced genomic scaffold K443scaffold_182, whole genome shotgun sequence</fullName>
    </submittedName>
</protein>
<dbReference type="AlphaFoldDB" id="A0A0C9XK71"/>
<gene>
    <name evidence="1" type="ORF">K443DRAFT_281923</name>
</gene>